<evidence type="ECO:0000256" key="2">
    <source>
        <dbReference type="SAM" id="SignalP"/>
    </source>
</evidence>
<keyword evidence="2" id="KW-0732">Signal</keyword>
<dbReference type="GO" id="GO:0003677">
    <property type="term" value="F:DNA binding"/>
    <property type="evidence" value="ECO:0007669"/>
    <property type="project" value="InterPro"/>
</dbReference>
<sequence length="183" mass="20179">MATTMRLAFPAFLRCCTNVGCILALGLIILCCTPSKAEAQFSFLFCQLSFSQYTRYAGFADMAPPSKTQKFLSLEDTAHILAEVASGQKKAAIVEKFGISPSSLSTILKSKDALEKAFASGTSAKRKKLTPSAHEKLDKAIYTWFVQIFVLYKFGHDILFFVNFTTTKFSLQRISSRAPSTSL</sequence>
<reference evidence="4" key="1">
    <citation type="journal article" date="2015" name="Sci. Rep.">
        <title>Tissue- and time-dependent transcription in Ixodes ricinus salivary glands and midguts when blood feeding on the vertebrate host.</title>
        <authorList>
            <person name="Kotsyfakis M."/>
            <person name="Schwarz A."/>
            <person name="Erhart J."/>
            <person name="Ribeiro J.M."/>
        </authorList>
    </citation>
    <scope>NUCLEOTIDE SEQUENCE</scope>
    <source>
        <tissue evidence="4">Salivary gland and midgut</tissue>
    </source>
</reference>
<dbReference type="Pfam" id="PF04218">
    <property type="entry name" value="CENP-B_N"/>
    <property type="match status" value="1"/>
</dbReference>
<dbReference type="EMBL" id="GANP01015088">
    <property type="protein sequence ID" value="JAB69380.1"/>
    <property type="molecule type" value="mRNA"/>
</dbReference>
<evidence type="ECO:0000259" key="3">
    <source>
        <dbReference type="Pfam" id="PF04218"/>
    </source>
</evidence>
<dbReference type="InterPro" id="IPR009057">
    <property type="entry name" value="Homeodomain-like_sf"/>
</dbReference>
<dbReference type="SUPFAM" id="SSF46689">
    <property type="entry name" value="Homeodomain-like"/>
    <property type="match status" value="1"/>
</dbReference>
<accession>V5GGN2</accession>
<feature type="domain" description="HTH psq-type" evidence="3">
    <location>
        <begin position="72"/>
        <end position="116"/>
    </location>
</feature>
<feature type="chain" id="PRO_5004737179" evidence="2">
    <location>
        <begin position="40"/>
        <end position="183"/>
    </location>
</feature>
<organism evidence="4">
    <name type="scientific">Ixodes ricinus</name>
    <name type="common">Common tick</name>
    <name type="synonym">Acarus ricinus</name>
    <dbReference type="NCBI Taxonomy" id="34613"/>
    <lineage>
        <taxon>Eukaryota</taxon>
        <taxon>Metazoa</taxon>
        <taxon>Ecdysozoa</taxon>
        <taxon>Arthropoda</taxon>
        <taxon>Chelicerata</taxon>
        <taxon>Arachnida</taxon>
        <taxon>Acari</taxon>
        <taxon>Parasitiformes</taxon>
        <taxon>Ixodida</taxon>
        <taxon>Ixodoidea</taxon>
        <taxon>Ixodidae</taxon>
        <taxon>Ixodinae</taxon>
        <taxon>Ixodes</taxon>
    </lineage>
</organism>
<dbReference type="GO" id="GO:0005634">
    <property type="term" value="C:nucleus"/>
    <property type="evidence" value="ECO:0007669"/>
    <property type="project" value="UniProtKB-SubCell"/>
</dbReference>
<dbReference type="AlphaFoldDB" id="V5GGN2"/>
<evidence type="ECO:0000256" key="1">
    <source>
        <dbReference type="ARBA" id="ARBA00004123"/>
    </source>
</evidence>
<protein>
    <submittedName>
        <fullName evidence="4">Putative tigger transposase</fullName>
    </submittedName>
</protein>
<comment type="subcellular location">
    <subcellularLocation>
        <location evidence="1">Nucleus</location>
    </subcellularLocation>
</comment>
<feature type="signal peptide" evidence="2">
    <location>
        <begin position="1"/>
        <end position="39"/>
    </location>
</feature>
<name>V5GGN2_IXORI</name>
<dbReference type="Gene3D" id="1.10.10.60">
    <property type="entry name" value="Homeodomain-like"/>
    <property type="match status" value="1"/>
</dbReference>
<dbReference type="InterPro" id="IPR007889">
    <property type="entry name" value="HTH_Psq"/>
</dbReference>
<evidence type="ECO:0000313" key="4">
    <source>
        <dbReference type="EMBL" id="JAB69380.1"/>
    </source>
</evidence>
<proteinExistence type="evidence at transcript level"/>